<evidence type="ECO:0000256" key="3">
    <source>
        <dbReference type="ARBA" id="ARBA00022737"/>
    </source>
</evidence>
<dbReference type="GO" id="GO:0005829">
    <property type="term" value="C:cytosol"/>
    <property type="evidence" value="ECO:0007669"/>
    <property type="project" value="TreeGrafter"/>
</dbReference>
<dbReference type="PANTHER" id="PTHR23416:SF23">
    <property type="entry name" value="ACETYLTRANSFERASE C18B11.09C-RELATED"/>
    <property type="match status" value="1"/>
</dbReference>
<keyword evidence="3" id="KW-0677">Repeat</keyword>
<comment type="similarity">
    <text evidence="1">Belongs to the transferase hexapeptide repeat family.</text>
</comment>
<dbReference type="AlphaFoldDB" id="A0A7W3IR45"/>
<dbReference type="InterPro" id="IPR001451">
    <property type="entry name" value="Hexapep"/>
</dbReference>
<dbReference type="InterPro" id="IPR011004">
    <property type="entry name" value="Trimer_LpxA-like_sf"/>
</dbReference>
<evidence type="ECO:0000256" key="2">
    <source>
        <dbReference type="ARBA" id="ARBA00022679"/>
    </source>
</evidence>
<gene>
    <name evidence="4" type="ORF">FHX74_001288</name>
</gene>
<dbReference type="PANTHER" id="PTHR23416">
    <property type="entry name" value="SIALIC ACID SYNTHASE-RELATED"/>
    <property type="match status" value="1"/>
</dbReference>
<keyword evidence="5" id="KW-1185">Reference proteome</keyword>
<evidence type="ECO:0000256" key="1">
    <source>
        <dbReference type="ARBA" id="ARBA00007274"/>
    </source>
</evidence>
<comment type="caution">
    <text evidence="4">The sequence shown here is derived from an EMBL/GenBank/DDBJ whole genome shotgun (WGS) entry which is preliminary data.</text>
</comment>
<dbReference type="Pfam" id="PF00132">
    <property type="entry name" value="Hexapep"/>
    <property type="match status" value="1"/>
</dbReference>
<organism evidence="4 5">
    <name type="scientific">Microlunatus kandeliicorticis</name>
    <dbReference type="NCBI Taxonomy" id="1759536"/>
    <lineage>
        <taxon>Bacteria</taxon>
        <taxon>Bacillati</taxon>
        <taxon>Actinomycetota</taxon>
        <taxon>Actinomycetes</taxon>
        <taxon>Propionibacteriales</taxon>
        <taxon>Propionibacteriaceae</taxon>
        <taxon>Microlunatus</taxon>
    </lineage>
</organism>
<dbReference type="InterPro" id="IPR051159">
    <property type="entry name" value="Hexapeptide_acetyltransf"/>
</dbReference>
<reference evidence="4 5" key="1">
    <citation type="submission" date="2020-07" db="EMBL/GenBank/DDBJ databases">
        <title>Sequencing the genomes of 1000 actinobacteria strains.</title>
        <authorList>
            <person name="Klenk H.-P."/>
        </authorList>
    </citation>
    <scope>NUCLEOTIDE SEQUENCE [LARGE SCALE GENOMIC DNA]</scope>
    <source>
        <strain evidence="4 5">DSM 100723</strain>
    </source>
</reference>
<dbReference type="Gene3D" id="2.160.10.10">
    <property type="entry name" value="Hexapeptide repeat proteins"/>
    <property type="match status" value="1"/>
</dbReference>
<dbReference type="GO" id="GO:0008374">
    <property type="term" value="F:O-acyltransferase activity"/>
    <property type="evidence" value="ECO:0007669"/>
    <property type="project" value="TreeGrafter"/>
</dbReference>
<sequence length="563" mass="61510">MTPSPEPFPFDRHPDDVSPWWFWRRADHDQQRRQLELQRLAVEARPGWQLGDRVFLSELASIQNEVLVLGDRSYVAAHAYLSDELRAGRDCTINAYSVVRGRVQLGDAVRIGAHTSILAFNHTMTDPDVEVFRQPGTTRGITIGDDVWIGSNVTIVDGVTVGSKAVLAAGAVISKDVPAGAVVGGNPARVIKWRVPPTGSPAGAGAEDPLARRVTAWAERARAQMPAVLARSWSPELPGGQFVDRPGHRPTVRAQCDAIEIADLWLGTAPTQLPADVQADRLRGWQDARTGLVPELDLAGEPDGVPTDWHDHAAAYHVLCVGYALDLLGSAFPEPIHAVADRSAEELAEFLDGLPWVERAWSAGSWVDMIGTALRWNLPRGVTARPGFVETLFGWMELHADPGTGMWGAARAEDGMLQPVNGCYRATRGTLAQFGVPLRYPERVIDTVLAHSREDRFFAPARQNACNVLDVAHPLWLAAKQTAHRRDEIETLARRLLGDAVGHWIDGQGFGFEAPHPGAPEPGLQGTEMWSALIWLLADLCCLADTLGYRPRGIHRPEPALTL</sequence>
<dbReference type="SUPFAM" id="SSF51161">
    <property type="entry name" value="Trimeric LpxA-like enzymes"/>
    <property type="match status" value="1"/>
</dbReference>
<dbReference type="EMBL" id="JACGWT010000002">
    <property type="protein sequence ID" value="MBA8793683.1"/>
    <property type="molecule type" value="Genomic_DNA"/>
</dbReference>
<keyword evidence="2 4" id="KW-0808">Transferase</keyword>
<dbReference type="CDD" id="cd04647">
    <property type="entry name" value="LbH_MAT_like"/>
    <property type="match status" value="1"/>
</dbReference>
<dbReference type="InterPro" id="IPR018357">
    <property type="entry name" value="Hexapep_transf_CS"/>
</dbReference>
<evidence type="ECO:0000313" key="4">
    <source>
        <dbReference type="EMBL" id="MBA8793683.1"/>
    </source>
</evidence>
<dbReference type="PROSITE" id="PS00101">
    <property type="entry name" value="HEXAPEP_TRANSFERASES"/>
    <property type="match status" value="1"/>
</dbReference>
<dbReference type="Proteomes" id="UP000523079">
    <property type="component" value="Unassembled WGS sequence"/>
</dbReference>
<dbReference type="RefSeq" id="WP_182559268.1">
    <property type="nucleotide sequence ID" value="NZ_JACGWT010000002.1"/>
</dbReference>
<accession>A0A7W3IR45</accession>
<proteinExistence type="inferred from homology"/>
<name>A0A7W3IR45_9ACTN</name>
<evidence type="ECO:0000313" key="5">
    <source>
        <dbReference type="Proteomes" id="UP000523079"/>
    </source>
</evidence>
<protein>
    <submittedName>
        <fullName evidence="4">Acetyltransferase-like isoleucine patch superfamily enzyme</fullName>
    </submittedName>
</protein>